<feature type="domain" description="CMP/dCMP-type deaminase" evidence="2">
    <location>
        <begin position="18"/>
        <end position="164"/>
    </location>
</feature>
<reference evidence="4" key="1">
    <citation type="submission" date="2015-09" db="EMBL/GenBank/DDBJ databases">
        <authorList>
            <consortium name="Pathogen Informatics"/>
        </authorList>
    </citation>
    <scope>NUCLEOTIDE SEQUENCE [LARGE SCALE GENOMIC DNA]</scope>
    <source>
        <strain evidence="4">Lake Konstanz</strain>
    </source>
</reference>
<dbReference type="GO" id="GO:0005829">
    <property type="term" value="C:cytosol"/>
    <property type="evidence" value="ECO:0007669"/>
    <property type="project" value="TreeGrafter"/>
</dbReference>
<dbReference type="SUPFAM" id="SSF53927">
    <property type="entry name" value="Cytidine deaminase-like"/>
    <property type="match status" value="1"/>
</dbReference>
<evidence type="ECO:0000259" key="2">
    <source>
        <dbReference type="PROSITE" id="PS51747"/>
    </source>
</evidence>
<dbReference type="PANTHER" id="PTHR11644">
    <property type="entry name" value="CYTIDINE DEAMINASE"/>
    <property type="match status" value="1"/>
</dbReference>
<keyword evidence="4" id="KW-1185">Reference proteome</keyword>
<dbReference type="Proteomes" id="UP000051952">
    <property type="component" value="Unassembled WGS sequence"/>
</dbReference>
<evidence type="ECO:0000313" key="4">
    <source>
        <dbReference type="Proteomes" id="UP000051952"/>
    </source>
</evidence>
<dbReference type="GO" id="GO:0072527">
    <property type="term" value="P:pyrimidine-containing compound metabolic process"/>
    <property type="evidence" value="ECO:0007669"/>
    <property type="project" value="UniProtKB-ARBA"/>
</dbReference>
<sequence length="202" mass="21435">MKAAVTLGKLLPLTEYPAVVQRLASEAVRVSSNAYAPYSLFTVGAALLHEEANGTDDVSITAGCNYENCVYQSSCAERCAILTANAQGKRCASAIAVYGRSIKADVPNPPFDALCTPCGVCRQFLVEISQLSELDLDIVLVSFDTKHAKVVKLSTMLPENFGPKDLGMNISQWSRGNSAASTPCKRARDDAPATVAATLSTN</sequence>
<dbReference type="Pfam" id="PF00383">
    <property type="entry name" value="dCMP_cyt_deam_1"/>
    <property type="match status" value="1"/>
</dbReference>
<accession>A0A0S4JP63</accession>
<dbReference type="NCBIfam" id="NF004064">
    <property type="entry name" value="PRK05578.1"/>
    <property type="match status" value="1"/>
</dbReference>
<dbReference type="InterPro" id="IPR016193">
    <property type="entry name" value="Cytidine_deaminase-like"/>
</dbReference>
<dbReference type="Gene3D" id="3.40.140.10">
    <property type="entry name" value="Cytidine Deaminase, domain 2"/>
    <property type="match status" value="1"/>
</dbReference>
<protein>
    <submittedName>
        <fullName evidence="3">Cytidine deaminase, putative</fullName>
    </submittedName>
</protein>
<gene>
    <name evidence="3" type="ORF">BSAL_35115</name>
</gene>
<dbReference type="InterPro" id="IPR050202">
    <property type="entry name" value="Cyt/Deoxycyt_deaminase"/>
</dbReference>
<evidence type="ECO:0000313" key="3">
    <source>
        <dbReference type="EMBL" id="CUG92012.1"/>
    </source>
</evidence>
<dbReference type="CDD" id="cd01283">
    <property type="entry name" value="cytidine_deaminase"/>
    <property type="match status" value="1"/>
</dbReference>
<dbReference type="PROSITE" id="PS51747">
    <property type="entry name" value="CYT_DCMP_DEAMINASES_2"/>
    <property type="match status" value="1"/>
</dbReference>
<dbReference type="AlphaFoldDB" id="A0A0S4JP63"/>
<dbReference type="OrthoDB" id="414540at2759"/>
<evidence type="ECO:0000256" key="1">
    <source>
        <dbReference type="ARBA" id="ARBA00006576"/>
    </source>
</evidence>
<comment type="similarity">
    <text evidence="1">Belongs to the cytidine and deoxycytidylate deaminase family.</text>
</comment>
<dbReference type="GO" id="GO:0004126">
    <property type="term" value="F:cytidine deaminase activity"/>
    <property type="evidence" value="ECO:0007669"/>
    <property type="project" value="TreeGrafter"/>
</dbReference>
<dbReference type="EMBL" id="CYKH01001991">
    <property type="protein sequence ID" value="CUG92012.1"/>
    <property type="molecule type" value="Genomic_DNA"/>
</dbReference>
<dbReference type="GO" id="GO:0055086">
    <property type="term" value="P:nucleobase-containing small molecule metabolic process"/>
    <property type="evidence" value="ECO:0007669"/>
    <property type="project" value="UniProtKB-ARBA"/>
</dbReference>
<dbReference type="OMA" id="VSCCAER"/>
<name>A0A0S4JP63_BODSA</name>
<proteinExistence type="inferred from homology"/>
<dbReference type="GO" id="GO:0008270">
    <property type="term" value="F:zinc ion binding"/>
    <property type="evidence" value="ECO:0007669"/>
    <property type="project" value="TreeGrafter"/>
</dbReference>
<dbReference type="InterPro" id="IPR002125">
    <property type="entry name" value="CMP_dCMP_dom"/>
</dbReference>
<organism evidence="3 4">
    <name type="scientific">Bodo saltans</name>
    <name type="common">Flagellated protozoan</name>
    <dbReference type="NCBI Taxonomy" id="75058"/>
    <lineage>
        <taxon>Eukaryota</taxon>
        <taxon>Discoba</taxon>
        <taxon>Euglenozoa</taxon>
        <taxon>Kinetoplastea</taxon>
        <taxon>Metakinetoplastina</taxon>
        <taxon>Eubodonida</taxon>
        <taxon>Bodonidae</taxon>
        <taxon>Bodo</taxon>
    </lineage>
</organism>
<dbReference type="PANTHER" id="PTHR11644:SF2">
    <property type="entry name" value="CYTIDINE DEAMINASE"/>
    <property type="match status" value="1"/>
</dbReference>
<dbReference type="VEuPathDB" id="TriTrypDB:BSAL_35115"/>